<evidence type="ECO:0000259" key="1">
    <source>
        <dbReference type="Pfam" id="PF13579"/>
    </source>
</evidence>
<dbReference type="PANTHER" id="PTHR45947">
    <property type="entry name" value="SULFOQUINOVOSYL TRANSFERASE SQD2"/>
    <property type="match status" value="1"/>
</dbReference>
<dbReference type="Proteomes" id="UP001202961">
    <property type="component" value="Unassembled WGS sequence"/>
</dbReference>
<sequence length="412" mass="45847">MPIDSVNARVVFLTHYIPLYQVRVLQELTRSLAEFKVLLSTPIEPNRDFEPDWTGLDVEVQQAFTICRRWRHRDAGFEDPLYVHVPYDTNRQLSSLRPDVVFSHELGVRSLSAALYCRRSGAKLVLATFMSEHTEKGRGWLRQRARKYLISHADAITYNGPSCRRYLLALGARQEQLFYMPYAADDRNISPQLPTRDEHDVRRRVLCIGQLSKRKGVLPMIDQLSEFCVRSNGSLELTLVGDGPLRCSVETLASGRAIENQSAPDRRLKIHVLGNQPAAQLPALMSTHGALIAPTLADEWLLVVNEAMHAGLPVIGSVYAQAVTAMVNDGRNGWQYDPLHRSAKTHSADSAACLADVMQKYLAVDDSEVAAMRHNAFETAAAYTPQRSAAGALEAIRSVLHSDRPSGQGPQA</sequence>
<feature type="domain" description="Glycosyltransferase subfamily 4-like N-terminal" evidence="1">
    <location>
        <begin position="23"/>
        <end position="182"/>
    </location>
</feature>
<gene>
    <name evidence="2" type="ORF">NB063_11480</name>
</gene>
<name>A0ABT0U329_9BACT</name>
<organism evidence="2 3">
    <name type="scientific">Aporhodopirellula aestuarii</name>
    <dbReference type="NCBI Taxonomy" id="2950107"/>
    <lineage>
        <taxon>Bacteria</taxon>
        <taxon>Pseudomonadati</taxon>
        <taxon>Planctomycetota</taxon>
        <taxon>Planctomycetia</taxon>
        <taxon>Pirellulales</taxon>
        <taxon>Pirellulaceae</taxon>
        <taxon>Aporhodopirellula</taxon>
    </lineage>
</organism>
<evidence type="ECO:0000313" key="3">
    <source>
        <dbReference type="Proteomes" id="UP001202961"/>
    </source>
</evidence>
<dbReference type="InterPro" id="IPR050194">
    <property type="entry name" value="Glycosyltransferase_grp1"/>
</dbReference>
<dbReference type="InterPro" id="IPR028098">
    <property type="entry name" value="Glyco_trans_4-like_N"/>
</dbReference>
<reference evidence="2 3" key="1">
    <citation type="journal article" date="2022" name="Syst. Appl. Microbiol.">
        <title>Rhodopirellula aestuarii sp. nov., a novel member of the genus Rhodopirellula isolated from brackish sediments collected in the Tagus River estuary, Portugal.</title>
        <authorList>
            <person name="Vitorino I.R."/>
            <person name="Klimek D."/>
            <person name="Calusinska M."/>
            <person name="Lobo-da-Cunha A."/>
            <person name="Vasconcelos V."/>
            <person name="Lage O.M."/>
        </authorList>
    </citation>
    <scope>NUCLEOTIDE SEQUENCE [LARGE SCALE GENOMIC DNA]</scope>
    <source>
        <strain evidence="2 3">ICT_H3.1</strain>
    </source>
</reference>
<keyword evidence="3" id="KW-1185">Reference proteome</keyword>
<proteinExistence type="predicted"/>
<dbReference type="PANTHER" id="PTHR45947:SF3">
    <property type="entry name" value="SULFOQUINOVOSYL TRANSFERASE SQD2"/>
    <property type="match status" value="1"/>
</dbReference>
<dbReference type="EMBL" id="JAMQBK010000029">
    <property type="protein sequence ID" value="MCM2371226.1"/>
    <property type="molecule type" value="Genomic_DNA"/>
</dbReference>
<dbReference type="CDD" id="cd03801">
    <property type="entry name" value="GT4_PimA-like"/>
    <property type="match status" value="1"/>
</dbReference>
<comment type="caution">
    <text evidence="2">The sequence shown here is derived from an EMBL/GenBank/DDBJ whole genome shotgun (WGS) entry which is preliminary data.</text>
</comment>
<dbReference type="SUPFAM" id="SSF53756">
    <property type="entry name" value="UDP-Glycosyltransferase/glycogen phosphorylase"/>
    <property type="match status" value="1"/>
</dbReference>
<dbReference type="Gene3D" id="3.40.50.2000">
    <property type="entry name" value="Glycogen Phosphorylase B"/>
    <property type="match status" value="2"/>
</dbReference>
<dbReference type="Pfam" id="PF13692">
    <property type="entry name" value="Glyco_trans_1_4"/>
    <property type="match status" value="1"/>
</dbReference>
<evidence type="ECO:0000313" key="2">
    <source>
        <dbReference type="EMBL" id="MCM2371226.1"/>
    </source>
</evidence>
<dbReference type="Pfam" id="PF13579">
    <property type="entry name" value="Glyco_trans_4_4"/>
    <property type="match status" value="1"/>
</dbReference>
<protein>
    <submittedName>
        <fullName evidence="2">Glycosyltransferase family 4 protein</fullName>
    </submittedName>
</protein>
<accession>A0ABT0U329</accession>